<name>A0A8N4IAX9_ELAGV</name>
<organism evidence="7 8">
    <name type="scientific">Elaeis guineensis var. tenera</name>
    <name type="common">Oil palm</name>
    <dbReference type="NCBI Taxonomy" id="51953"/>
    <lineage>
        <taxon>Eukaryota</taxon>
        <taxon>Viridiplantae</taxon>
        <taxon>Streptophyta</taxon>
        <taxon>Embryophyta</taxon>
        <taxon>Tracheophyta</taxon>
        <taxon>Spermatophyta</taxon>
        <taxon>Magnoliopsida</taxon>
        <taxon>Liliopsida</taxon>
        <taxon>Arecaceae</taxon>
        <taxon>Arecoideae</taxon>
        <taxon>Cocoseae</taxon>
        <taxon>Elaeidinae</taxon>
        <taxon>Elaeis</taxon>
    </lineage>
</organism>
<dbReference type="Pfam" id="PF10294">
    <property type="entry name" value="Methyltransf_16"/>
    <property type="match status" value="1"/>
</dbReference>
<dbReference type="GO" id="GO:0003743">
    <property type="term" value="F:translation initiation factor activity"/>
    <property type="evidence" value="ECO:0007669"/>
    <property type="project" value="UniProtKB-KW"/>
</dbReference>
<evidence type="ECO:0000256" key="3">
    <source>
        <dbReference type="ARBA" id="ARBA00022845"/>
    </source>
</evidence>
<dbReference type="AlphaFoldDB" id="A0A8N4IAX9"/>
<dbReference type="GO" id="GO:0005737">
    <property type="term" value="C:cytoplasm"/>
    <property type="evidence" value="ECO:0007669"/>
    <property type="project" value="InterPro"/>
</dbReference>
<evidence type="ECO:0000256" key="2">
    <source>
        <dbReference type="ARBA" id="ARBA00022540"/>
    </source>
</evidence>
<dbReference type="GO" id="GO:0005634">
    <property type="term" value="C:nucleus"/>
    <property type="evidence" value="ECO:0007669"/>
    <property type="project" value="TreeGrafter"/>
</dbReference>
<dbReference type="RefSeq" id="XP_029117164.1">
    <property type="nucleotide sequence ID" value="XM_029261331.1"/>
</dbReference>
<dbReference type="GO" id="GO:0003723">
    <property type="term" value="F:RNA binding"/>
    <property type="evidence" value="ECO:0007669"/>
    <property type="project" value="InterPro"/>
</dbReference>
<evidence type="ECO:0000313" key="7">
    <source>
        <dbReference type="Proteomes" id="UP000504607"/>
    </source>
</evidence>
<dbReference type="Proteomes" id="UP000504607">
    <property type="component" value="Unplaced"/>
</dbReference>
<dbReference type="PROSITE" id="PS00813">
    <property type="entry name" value="IF4E"/>
    <property type="match status" value="1"/>
</dbReference>
<dbReference type="SUPFAM" id="SSF53335">
    <property type="entry name" value="S-adenosyl-L-methionine-dependent methyltransferases"/>
    <property type="match status" value="1"/>
</dbReference>
<proteinExistence type="inferred from homology"/>
<keyword evidence="2 8" id="KW-0396">Initiation factor</keyword>
<dbReference type="GO" id="GO:0006417">
    <property type="term" value="P:regulation of translation"/>
    <property type="evidence" value="ECO:0007669"/>
    <property type="project" value="UniProtKB-KW"/>
</dbReference>
<dbReference type="GeneID" id="105033450"/>
<keyword evidence="3" id="KW-0810">Translation regulation</keyword>
<dbReference type="InterPro" id="IPR019770">
    <property type="entry name" value="TIF_eIF_4E_CS"/>
</dbReference>
<dbReference type="InterPro" id="IPR019410">
    <property type="entry name" value="Methyltransf_16"/>
</dbReference>
<dbReference type="SUPFAM" id="SSF55418">
    <property type="entry name" value="eIF4e-like"/>
    <property type="match status" value="1"/>
</dbReference>
<reference evidence="8" key="1">
    <citation type="submission" date="2025-08" db="UniProtKB">
        <authorList>
            <consortium name="RefSeq"/>
        </authorList>
    </citation>
    <scope>IDENTIFICATION</scope>
</reference>
<evidence type="ECO:0000256" key="4">
    <source>
        <dbReference type="ARBA" id="ARBA00022917"/>
    </source>
</evidence>
<evidence type="ECO:0000313" key="8">
    <source>
        <dbReference type="RefSeq" id="XP_029117164.1"/>
    </source>
</evidence>
<comment type="subunit">
    <text evidence="5">EIF4F is a multi-subunit complex, the composition of which varies with external and internal environmental conditions. It is composed of at least EIF4A, EIF4E and EIF4G. EIF4E is also known to interact with other partners. In higher plants two isoforms of EIF4F have been identified, named isoform EIF4F and isoform EIF(iso)4F. Isoform EIF4F has subunits p220 and p26, whereas isoform EIF(iso)4F has subunits p82 and p28.</text>
</comment>
<dbReference type="Gene3D" id="3.30.760.10">
    <property type="entry name" value="RNA Cap, Translation Initiation Factor Eif4e"/>
    <property type="match status" value="1"/>
</dbReference>
<dbReference type="OrthoDB" id="590761at2759"/>
<keyword evidence="4" id="KW-0648">Protein biosynthesis</keyword>
<comment type="similarity">
    <text evidence="1">Belongs to the eukaryotic initiation factor 4E family.</text>
</comment>
<accession>A0A8N4IAX9</accession>
<dbReference type="InterPro" id="IPR001040">
    <property type="entry name" value="TIF_eIF_4E"/>
</dbReference>
<dbReference type="InterPro" id="IPR029063">
    <property type="entry name" value="SAM-dependent_MTases_sf"/>
</dbReference>
<protein>
    <recommendedName>
        <fullName evidence="6">mRNA cap-binding protein</fullName>
    </recommendedName>
</protein>
<evidence type="ECO:0000256" key="6">
    <source>
        <dbReference type="ARBA" id="ARBA00030245"/>
    </source>
</evidence>
<dbReference type="PANTHER" id="PTHR23108">
    <property type="entry name" value="METHYLTRANSFERASE-RELATED"/>
    <property type="match status" value="1"/>
</dbReference>
<dbReference type="InterPro" id="IPR038899">
    <property type="entry name" value="METTL22"/>
</dbReference>
<sequence>MEGKKEEEQVMSEVHLGCPPGFSGSYVSHFTFSLPSTDMPDERSDDQLKMEMSSSQEIILDEDGDLLLTRRKNKNWRYLNYGFTIRHNITSSLGNVGLQVWRAALVLTEFIWHKSLTSSDFNDIIALELGAGTGLVGIALARVARTVFITDRGMEVLDNCGANVQLNSGLLKFHEPSIHIRELDWKEGWPPNLQTCDFSSQQSLYNNIHRPSKLAVGADFSCFKHKIEPKWEDPVCANGGKWTISCSRGKVDTWWLYTLLAMLGEQFDHGEEICGAVVNVRAKQEKISIWTKNGLDEAAQVSIGKQWKAILDYNDTIGFILHDDAKKHDRFAKSRYQI</sequence>
<dbReference type="PANTHER" id="PTHR23108:SF0">
    <property type="entry name" value="METHYLTRANSFERASE-LIKE PROTEIN 22"/>
    <property type="match status" value="1"/>
</dbReference>
<gene>
    <name evidence="8" type="primary">LOC105033450</name>
</gene>
<evidence type="ECO:0000256" key="5">
    <source>
        <dbReference type="ARBA" id="ARBA00025991"/>
    </source>
</evidence>
<dbReference type="InterPro" id="IPR023398">
    <property type="entry name" value="TIF_eIF4e-like"/>
</dbReference>
<evidence type="ECO:0000256" key="1">
    <source>
        <dbReference type="ARBA" id="ARBA00009860"/>
    </source>
</evidence>
<dbReference type="Pfam" id="PF01652">
    <property type="entry name" value="IF4E"/>
    <property type="match status" value="1"/>
</dbReference>
<dbReference type="GO" id="GO:0008276">
    <property type="term" value="F:protein methyltransferase activity"/>
    <property type="evidence" value="ECO:0007669"/>
    <property type="project" value="InterPro"/>
</dbReference>
<keyword evidence="7" id="KW-1185">Reference proteome</keyword>